<comment type="caution">
    <text evidence="10">The sequence shown here is derived from an EMBL/GenBank/DDBJ whole genome shotgun (WGS) entry which is preliminary data.</text>
</comment>
<evidence type="ECO:0000256" key="1">
    <source>
        <dbReference type="ARBA" id="ARBA00004173"/>
    </source>
</evidence>
<evidence type="ECO:0000256" key="6">
    <source>
        <dbReference type="ARBA" id="ARBA00023274"/>
    </source>
</evidence>
<dbReference type="Proteomes" id="UP001152747">
    <property type="component" value="Unassembled WGS sequence"/>
</dbReference>
<dbReference type="AlphaFoldDB" id="A0A9P1IJ50"/>
<evidence type="ECO:0000313" key="10">
    <source>
        <dbReference type="EMBL" id="CAI5445056.1"/>
    </source>
</evidence>
<organism evidence="10 11">
    <name type="scientific">Caenorhabditis angaria</name>
    <dbReference type="NCBI Taxonomy" id="860376"/>
    <lineage>
        <taxon>Eukaryota</taxon>
        <taxon>Metazoa</taxon>
        <taxon>Ecdysozoa</taxon>
        <taxon>Nematoda</taxon>
        <taxon>Chromadorea</taxon>
        <taxon>Rhabditida</taxon>
        <taxon>Rhabditina</taxon>
        <taxon>Rhabditomorpha</taxon>
        <taxon>Rhabditoidea</taxon>
        <taxon>Rhabditidae</taxon>
        <taxon>Peloderinae</taxon>
        <taxon>Caenorhabditis</taxon>
    </lineage>
</organism>
<keyword evidence="11" id="KW-1185">Reference proteome</keyword>
<dbReference type="EMBL" id="CANHGI010000003">
    <property type="protein sequence ID" value="CAI5445056.1"/>
    <property type="molecule type" value="Genomic_DNA"/>
</dbReference>
<keyword evidence="4" id="KW-0689">Ribosomal protein</keyword>
<sequence length="157" mass="18124">MLEKLLWILGRRPPLDFALATVPQAAVARPRITYESVKEMIEDFSVVLGVPKYRTSKPKKVTRKFSFSRLLQPIDNLVTCPSCSNIHPSDSICDKCYEKVRSVTNEIKKKMMEYNPYVGDKQDKEIFVKFKGEEIEKDEVVNGKRVIELEKRATELV</sequence>
<evidence type="ECO:0000256" key="8">
    <source>
        <dbReference type="ARBA" id="ARBA00042577"/>
    </source>
</evidence>
<reference evidence="10" key="1">
    <citation type="submission" date="2022-11" db="EMBL/GenBank/DDBJ databases">
        <authorList>
            <person name="Kikuchi T."/>
        </authorList>
    </citation>
    <scope>NUCLEOTIDE SEQUENCE</scope>
    <source>
        <strain evidence="10">PS1010</strain>
    </source>
</reference>
<keyword evidence="3" id="KW-0809">Transit peptide</keyword>
<evidence type="ECO:0000256" key="4">
    <source>
        <dbReference type="ARBA" id="ARBA00022980"/>
    </source>
</evidence>
<evidence type="ECO:0000256" key="3">
    <source>
        <dbReference type="ARBA" id="ARBA00022946"/>
    </source>
</evidence>
<dbReference type="GO" id="GO:0006412">
    <property type="term" value="P:translation"/>
    <property type="evidence" value="ECO:0007669"/>
    <property type="project" value="InterPro"/>
</dbReference>
<comment type="function">
    <text evidence="9">Component of the mitochondrial large ribosomal subunit (mt-LSU). The mitochondrial ribosome (mitoribosome) is a large ribonucleoprotein complex responsible for the synthesis of proteins inside mitochondria.</text>
</comment>
<name>A0A9P1IJ50_9PELO</name>
<proteinExistence type="inferred from homology"/>
<dbReference type="InterPro" id="IPR011332">
    <property type="entry name" value="Ribosomal_zn-bd"/>
</dbReference>
<dbReference type="InterPro" id="IPR002677">
    <property type="entry name" value="Ribosomal_bL32"/>
</dbReference>
<keyword evidence="5" id="KW-0496">Mitochondrion</keyword>
<keyword evidence="6" id="KW-0687">Ribonucleoprotein</keyword>
<dbReference type="GO" id="GO:0005762">
    <property type="term" value="C:mitochondrial large ribosomal subunit"/>
    <property type="evidence" value="ECO:0007669"/>
    <property type="project" value="TreeGrafter"/>
</dbReference>
<gene>
    <name evidence="10" type="ORF">CAMP_LOCUS7693</name>
</gene>
<dbReference type="Pfam" id="PF01783">
    <property type="entry name" value="Ribosomal_L32p"/>
    <property type="match status" value="1"/>
</dbReference>
<dbReference type="SUPFAM" id="SSF57829">
    <property type="entry name" value="Zn-binding ribosomal proteins"/>
    <property type="match status" value="1"/>
</dbReference>
<dbReference type="PANTHER" id="PTHR21026:SF2">
    <property type="entry name" value="LARGE RIBOSOMAL SUBUNIT PROTEIN BL32M"/>
    <property type="match status" value="1"/>
</dbReference>
<evidence type="ECO:0000256" key="9">
    <source>
        <dbReference type="ARBA" id="ARBA00045766"/>
    </source>
</evidence>
<evidence type="ECO:0000256" key="5">
    <source>
        <dbReference type="ARBA" id="ARBA00023128"/>
    </source>
</evidence>
<dbReference type="InterPro" id="IPR051991">
    <property type="entry name" value="Mitoribosomal_protein_bL32"/>
</dbReference>
<evidence type="ECO:0000256" key="2">
    <source>
        <dbReference type="ARBA" id="ARBA00008560"/>
    </source>
</evidence>
<dbReference type="GO" id="GO:0003735">
    <property type="term" value="F:structural constituent of ribosome"/>
    <property type="evidence" value="ECO:0007669"/>
    <property type="project" value="InterPro"/>
</dbReference>
<accession>A0A9P1IJ50</accession>
<dbReference type="OrthoDB" id="2014905at2759"/>
<evidence type="ECO:0000313" key="11">
    <source>
        <dbReference type="Proteomes" id="UP001152747"/>
    </source>
</evidence>
<comment type="similarity">
    <text evidence="2">Belongs to the bacterial ribosomal protein bL32 family.</text>
</comment>
<evidence type="ECO:0000256" key="7">
    <source>
        <dbReference type="ARBA" id="ARBA00039935"/>
    </source>
</evidence>
<comment type="subcellular location">
    <subcellularLocation>
        <location evidence="1">Mitochondrion</location>
    </subcellularLocation>
</comment>
<protein>
    <recommendedName>
        <fullName evidence="7">Large ribosomal subunit protein bL32m</fullName>
    </recommendedName>
    <alternativeName>
        <fullName evidence="8">39S ribosomal protein L32, mitochondrial</fullName>
    </alternativeName>
</protein>
<dbReference type="PANTHER" id="PTHR21026">
    <property type="entry name" value="39S RIBOSOMAL PROTEIN L32, MITOCHONDRIAL"/>
    <property type="match status" value="1"/>
</dbReference>